<dbReference type="EMBL" id="FAOZ01000016">
    <property type="protein sequence ID" value="CUU58011.1"/>
    <property type="molecule type" value="Genomic_DNA"/>
</dbReference>
<dbReference type="Pfam" id="PF00106">
    <property type="entry name" value="adh_short"/>
    <property type="match status" value="1"/>
</dbReference>
<protein>
    <submittedName>
        <fullName evidence="3">NAD(P)-dependent dehydrogenase, short-chain alcohol dehydrogenase family</fullName>
    </submittedName>
</protein>
<gene>
    <name evidence="3" type="ORF">Ga0074812_11641</name>
</gene>
<dbReference type="SMART" id="SM00822">
    <property type="entry name" value="PKS_KR"/>
    <property type="match status" value="1"/>
</dbReference>
<dbReference type="InterPro" id="IPR036291">
    <property type="entry name" value="NAD(P)-bd_dom_sf"/>
</dbReference>
<feature type="domain" description="Ketoreductase" evidence="2">
    <location>
        <begin position="4"/>
        <end position="156"/>
    </location>
</feature>
<organism evidence="3 4">
    <name type="scientific">Parafrankia irregularis</name>
    <dbReference type="NCBI Taxonomy" id="795642"/>
    <lineage>
        <taxon>Bacteria</taxon>
        <taxon>Bacillati</taxon>
        <taxon>Actinomycetota</taxon>
        <taxon>Actinomycetes</taxon>
        <taxon>Frankiales</taxon>
        <taxon>Frankiaceae</taxon>
        <taxon>Parafrankia</taxon>
    </lineage>
</organism>
<evidence type="ECO:0000313" key="3">
    <source>
        <dbReference type="EMBL" id="CUU58011.1"/>
    </source>
</evidence>
<evidence type="ECO:0000256" key="1">
    <source>
        <dbReference type="ARBA" id="ARBA00023002"/>
    </source>
</evidence>
<sequence>MDVGRFVISGGTDGIGRALALHYLRAGADVVVIGRSEEKFRRLVAEAGGGVSGVSGAGVAHFVEADLALAAENRRVVVEVAERFPEIDALILCAAYLRTTRTVTAEGLEHTFALYYLSRYLLSHGLADRLEAADRPVVLNTSVPGASRDAVRWGDLQLDRRFTARRANQQSRRANELLGLMLRARPAGRIRHVLYNPGFVRTSHAGALSRPARALVSALAAVAATPVDRAVEPIVELIDQPPECQVSAYRRRHRLRLSAAAADIAEAERLRSVTGRL</sequence>
<dbReference type="GO" id="GO:0016491">
    <property type="term" value="F:oxidoreductase activity"/>
    <property type="evidence" value="ECO:0007669"/>
    <property type="project" value="UniProtKB-KW"/>
</dbReference>
<keyword evidence="1" id="KW-0560">Oxidoreductase</keyword>
<dbReference type="SUPFAM" id="SSF51735">
    <property type="entry name" value="NAD(P)-binding Rossmann-fold domains"/>
    <property type="match status" value="1"/>
</dbReference>
<dbReference type="AlphaFoldDB" id="A0A0S4QQL1"/>
<reference evidence="4" key="1">
    <citation type="submission" date="2015-11" db="EMBL/GenBank/DDBJ databases">
        <authorList>
            <person name="Varghese N."/>
        </authorList>
    </citation>
    <scope>NUCLEOTIDE SEQUENCE [LARGE SCALE GENOMIC DNA]</scope>
    <source>
        <strain evidence="4">DSM 45899</strain>
    </source>
</reference>
<dbReference type="Gene3D" id="3.40.50.720">
    <property type="entry name" value="NAD(P)-binding Rossmann-like Domain"/>
    <property type="match status" value="1"/>
</dbReference>
<dbReference type="InterPro" id="IPR002347">
    <property type="entry name" value="SDR_fam"/>
</dbReference>
<name>A0A0S4QQL1_9ACTN</name>
<evidence type="ECO:0000313" key="4">
    <source>
        <dbReference type="Proteomes" id="UP000198802"/>
    </source>
</evidence>
<dbReference type="Proteomes" id="UP000198802">
    <property type="component" value="Unassembled WGS sequence"/>
</dbReference>
<dbReference type="InterPro" id="IPR052228">
    <property type="entry name" value="Sec_Metab_Biosynth_Oxidored"/>
</dbReference>
<dbReference type="PANTHER" id="PTHR47534">
    <property type="entry name" value="YALI0E05731P"/>
    <property type="match status" value="1"/>
</dbReference>
<dbReference type="PANTHER" id="PTHR47534:SF3">
    <property type="entry name" value="ALCOHOL DEHYDROGENASE-LIKE C-TERMINAL DOMAIN-CONTAINING PROTEIN"/>
    <property type="match status" value="1"/>
</dbReference>
<keyword evidence="4" id="KW-1185">Reference proteome</keyword>
<dbReference type="InterPro" id="IPR057326">
    <property type="entry name" value="KR_dom"/>
</dbReference>
<dbReference type="RefSeq" id="WP_091280395.1">
    <property type="nucleotide sequence ID" value="NZ_FAOZ01000016.1"/>
</dbReference>
<evidence type="ECO:0000259" key="2">
    <source>
        <dbReference type="SMART" id="SM00822"/>
    </source>
</evidence>
<proteinExistence type="predicted"/>
<accession>A0A0S4QQL1</accession>